<dbReference type="Proteomes" id="UP001465755">
    <property type="component" value="Unassembled WGS sequence"/>
</dbReference>
<keyword evidence="2" id="KW-1185">Reference proteome</keyword>
<proteinExistence type="predicted"/>
<dbReference type="EMBL" id="JALJOQ010000089">
    <property type="protein sequence ID" value="KAK9799395.1"/>
    <property type="molecule type" value="Genomic_DNA"/>
</dbReference>
<gene>
    <name evidence="1" type="ORF">WJX73_000959</name>
</gene>
<reference evidence="1 2" key="1">
    <citation type="journal article" date="2024" name="Nat. Commun.">
        <title>Phylogenomics reveals the evolutionary origins of lichenization in chlorophyte algae.</title>
        <authorList>
            <person name="Puginier C."/>
            <person name="Libourel C."/>
            <person name="Otte J."/>
            <person name="Skaloud P."/>
            <person name="Haon M."/>
            <person name="Grisel S."/>
            <person name="Petersen M."/>
            <person name="Berrin J.G."/>
            <person name="Delaux P.M."/>
            <person name="Dal Grande F."/>
            <person name="Keller J."/>
        </authorList>
    </citation>
    <scope>NUCLEOTIDE SEQUENCE [LARGE SCALE GENOMIC DNA]</scope>
    <source>
        <strain evidence="1 2">SAG 2036</strain>
    </source>
</reference>
<protein>
    <submittedName>
        <fullName evidence="1">Uncharacterized protein</fullName>
    </submittedName>
</protein>
<evidence type="ECO:0000313" key="2">
    <source>
        <dbReference type="Proteomes" id="UP001465755"/>
    </source>
</evidence>
<dbReference type="AlphaFoldDB" id="A0AAW1NYC7"/>
<organism evidence="1 2">
    <name type="scientific">Symbiochloris irregularis</name>
    <dbReference type="NCBI Taxonomy" id="706552"/>
    <lineage>
        <taxon>Eukaryota</taxon>
        <taxon>Viridiplantae</taxon>
        <taxon>Chlorophyta</taxon>
        <taxon>core chlorophytes</taxon>
        <taxon>Trebouxiophyceae</taxon>
        <taxon>Trebouxiales</taxon>
        <taxon>Trebouxiaceae</taxon>
        <taxon>Symbiochloris</taxon>
    </lineage>
</organism>
<name>A0AAW1NYC7_9CHLO</name>
<comment type="caution">
    <text evidence="1">The sequence shown here is derived from an EMBL/GenBank/DDBJ whole genome shotgun (WGS) entry which is preliminary data.</text>
</comment>
<accession>A0AAW1NYC7</accession>
<sequence length="472" mass="52048">MAPSFSPEAGVIAGCNVTAFTCCGPEALSALRQGFDLNLNASIPQALPALSATCKGGCSFLIQAPPPEQGRSHRARFVPGSSTRALRPGGVFLGYEAQEEEVHVLLRHASPAHFPTTVCYDIDETILHALDGVPAIKAYMKDLNSGTEYGMETHAFCEQALSHLKELQDNGRVVKVIHEAREDRSTWHALNKAKGVYVAVHWYEDKFVYFLIFLRPGLLRLKRLMLARDSGHHHRVFVVRACTAGRSWYGNLAITIVNNHASLFMPPDRETSCLSTEGQFPKYIGAAVGIVSQQQAWDGVRSARQPLTVAVDDRDVWAEEGVTRGEWEALEMLNEDDELREQAVLKRLEVLLRRVLKGVKASYERVTRDAARLLALEEPLELLLQSDGHPFEGFTPMPQMLEQHRQHILRKHGPQLASAQAAPSPAQPAVLSYPLADLAPPASPGQQDMGGALLEKTSTLVFSGWAAFRRTL</sequence>
<evidence type="ECO:0000313" key="1">
    <source>
        <dbReference type="EMBL" id="KAK9799395.1"/>
    </source>
</evidence>